<feature type="non-terminal residue" evidence="2">
    <location>
        <position position="231"/>
    </location>
</feature>
<feature type="compositionally biased region" description="Pro residues" evidence="1">
    <location>
        <begin position="79"/>
        <end position="92"/>
    </location>
</feature>
<feature type="compositionally biased region" description="Low complexity" evidence="1">
    <location>
        <begin position="125"/>
        <end position="137"/>
    </location>
</feature>
<evidence type="ECO:0000313" key="3">
    <source>
        <dbReference type="Proteomes" id="UP000504636"/>
    </source>
</evidence>
<protein>
    <submittedName>
        <fullName evidence="2 4">Uncharacterized protein</fullName>
    </submittedName>
</protein>
<sequence length="231" mass="25030">MIVTGKYVYKKYKKRKQAKEDSLAADSAHHDELVNSVQNPSPSILITGDAANPNPALYHAHPPPYADVEQAMLAQTQPPYSPYSPPHQPPSPSTLSPSAASPYLQHQQNLSPTEIAVRGRWVWQPDTPDIPTPTATDSSYTVSLPAQSTKPRVAELEPERAPAELAVGKTFAFEKDVENGPVELPADLPSADDSSGSEDNMVPKKLGLEKHAQRDLPDPTSSKLDQATNLV</sequence>
<gene>
    <name evidence="2 4" type="ORF">BDZ99DRAFT_461418</name>
</gene>
<keyword evidence="3" id="KW-1185">Reference proteome</keyword>
<reference evidence="4" key="2">
    <citation type="submission" date="2020-04" db="EMBL/GenBank/DDBJ databases">
        <authorList>
            <consortium name="NCBI Genome Project"/>
        </authorList>
    </citation>
    <scope>NUCLEOTIDE SEQUENCE</scope>
    <source>
        <strain evidence="4">CBS 304.34</strain>
    </source>
</reference>
<dbReference type="EMBL" id="MU003698">
    <property type="protein sequence ID" value="KAF2811325.1"/>
    <property type="molecule type" value="Genomic_DNA"/>
</dbReference>
<dbReference type="AlphaFoldDB" id="A0A6A6YTN3"/>
<reference evidence="2 4" key="1">
    <citation type="journal article" date="2020" name="Stud. Mycol.">
        <title>101 Dothideomycetes genomes: a test case for predicting lifestyles and emergence of pathogens.</title>
        <authorList>
            <person name="Haridas S."/>
            <person name="Albert R."/>
            <person name="Binder M."/>
            <person name="Bloem J."/>
            <person name="Labutti K."/>
            <person name="Salamov A."/>
            <person name="Andreopoulos B."/>
            <person name="Baker S."/>
            <person name="Barry K."/>
            <person name="Bills G."/>
            <person name="Bluhm B."/>
            <person name="Cannon C."/>
            <person name="Castanera R."/>
            <person name="Culley D."/>
            <person name="Daum C."/>
            <person name="Ezra D."/>
            <person name="Gonzalez J."/>
            <person name="Henrissat B."/>
            <person name="Kuo A."/>
            <person name="Liang C."/>
            <person name="Lipzen A."/>
            <person name="Lutzoni F."/>
            <person name="Magnuson J."/>
            <person name="Mondo S."/>
            <person name="Nolan M."/>
            <person name="Ohm R."/>
            <person name="Pangilinan J."/>
            <person name="Park H.-J."/>
            <person name="Ramirez L."/>
            <person name="Alfaro M."/>
            <person name="Sun H."/>
            <person name="Tritt A."/>
            <person name="Yoshinaga Y."/>
            <person name="Zwiers L.-H."/>
            <person name="Turgeon B."/>
            <person name="Goodwin S."/>
            <person name="Spatafora J."/>
            <person name="Crous P."/>
            <person name="Grigoriev I."/>
        </authorList>
    </citation>
    <scope>NUCLEOTIDE SEQUENCE</scope>
    <source>
        <strain evidence="2 4">CBS 304.34</strain>
    </source>
</reference>
<feature type="compositionally biased region" description="Basic and acidic residues" evidence="1">
    <location>
        <begin position="206"/>
        <end position="217"/>
    </location>
</feature>
<feature type="region of interest" description="Disordered" evidence="1">
    <location>
        <begin position="178"/>
        <end position="231"/>
    </location>
</feature>
<feature type="compositionally biased region" description="Polar residues" evidence="1">
    <location>
        <begin position="35"/>
        <end position="44"/>
    </location>
</feature>
<feature type="compositionally biased region" description="Low complexity" evidence="1">
    <location>
        <begin position="50"/>
        <end position="60"/>
    </location>
</feature>
<feature type="compositionally biased region" description="Low complexity" evidence="1">
    <location>
        <begin position="93"/>
        <end position="104"/>
    </location>
</feature>
<evidence type="ECO:0000313" key="2">
    <source>
        <dbReference type="EMBL" id="KAF2811325.1"/>
    </source>
</evidence>
<feature type="compositionally biased region" description="Polar residues" evidence="1">
    <location>
        <begin position="219"/>
        <end position="231"/>
    </location>
</feature>
<dbReference type="OrthoDB" id="10571752at2759"/>
<proteinExistence type="predicted"/>
<organism evidence="2">
    <name type="scientific">Mytilinidion resinicola</name>
    <dbReference type="NCBI Taxonomy" id="574789"/>
    <lineage>
        <taxon>Eukaryota</taxon>
        <taxon>Fungi</taxon>
        <taxon>Dikarya</taxon>
        <taxon>Ascomycota</taxon>
        <taxon>Pezizomycotina</taxon>
        <taxon>Dothideomycetes</taxon>
        <taxon>Pleosporomycetidae</taxon>
        <taxon>Mytilinidiales</taxon>
        <taxon>Mytilinidiaceae</taxon>
        <taxon>Mytilinidion</taxon>
    </lineage>
</organism>
<dbReference type="GeneID" id="54460509"/>
<accession>A0A6A6YTN3</accession>
<reference evidence="4" key="3">
    <citation type="submission" date="2025-04" db="UniProtKB">
        <authorList>
            <consortium name="RefSeq"/>
        </authorList>
    </citation>
    <scope>IDENTIFICATION</scope>
    <source>
        <strain evidence="4">CBS 304.34</strain>
    </source>
</reference>
<dbReference type="Proteomes" id="UP000504636">
    <property type="component" value="Unplaced"/>
</dbReference>
<feature type="region of interest" description="Disordered" evidence="1">
    <location>
        <begin position="35"/>
        <end position="159"/>
    </location>
</feature>
<dbReference type="RefSeq" id="XP_033578289.1">
    <property type="nucleotide sequence ID" value="XM_033719616.1"/>
</dbReference>
<evidence type="ECO:0000256" key="1">
    <source>
        <dbReference type="SAM" id="MobiDB-lite"/>
    </source>
</evidence>
<feature type="compositionally biased region" description="Polar residues" evidence="1">
    <location>
        <begin position="138"/>
        <end position="150"/>
    </location>
</feature>
<name>A0A6A6YTN3_9PEZI</name>
<evidence type="ECO:0000313" key="4">
    <source>
        <dbReference type="RefSeq" id="XP_033578289.1"/>
    </source>
</evidence>